<reference evidence="1 2" key="1">
    <citation type="submission" date="2017-03" db="EMBL/GenBank/DDBJ databases">
        <authorList>
            <person name="Afonso C.L."/>
            <person name="Miller P.J."/>
            <person name="Scott M.A."/>
            <person name="Spackman E."/>
            <person name="Goraichik I."/>
            <person name="Dimitrov K.M."/>
            <person name="Suarez D.L."/>
            <person name="Swayne D.E."/>
        </authorList>
    </citation>
    <scope>NUCLEOTIDE SEQUENCE [LARGE SCALE GENOMIC DNA]</scope>
    <source>
        <strain evidence="1 2">CECT 7639</strain>
    </source>
</reference>
<protein>
    <submittedName>
        <fullName evidence="1">Uncharacterized protein</fullName>
    </submittedName>
</protein>
<keyword evidence="2" id="KW-1185">Reference proteome</keyword>
<dbReference type="Proteomes" id="UP000193077">
    <property type="component" value="Unassembled WGS sequence"/>
</dbReference>
<organism evidence="1 2">
    <name type="scientific">Falsiruegeria litorea R37</name>
    <dbReference type="NCBI Taxonomy" id="1200284"/>
    <lineage>
        <taxon>Bacteria</taxon>
        <taxon>Pseudomonadati</taxon>
        <taxon>Pseudomonadota</taxon>
        <taxon>Alphaproteobacteria</taxon>
        <taxon>Rhodobacterales</taxon>
        <taxon>Roseobacteraceae</taxon>
        <taxon>Falsiruegeria</taxon>
    </lineage>
</organism>
<name>A0A1Y5RL69_9RHOB</name>
<proteinExistence type="predicted"/>
<gene>
    <name evidence="1" type="ORF">TRL7639_00483</name>
</gene>
<dbReference type="EMBL" id="FWFO01000001">
    <property type="protein sequence ID" value="SLN20117.1"/>
    <property type="molecule type" value="Genomic_DNA"/>
</dbReference>
<dbReference type="AlphaFoldDB" id="A0A1Y5RL69"/>
<evidence type="ECO:0000313" key="1">
    <source>
        <dbReference type="EMBL" id="SLN20117.1"/>
    </source>
</evidence>
<evidence type="ECO:0000313" key="2">
    <source>
        <dbReference type="Proteomes" id="UP000193077"/>
    </source>
</evidence>
<accession>A0A1Y5RL69</accession>
<sequence>MIQVTCHMTWALSKPLSKWEPAWPIITCLDIRLYR</sequence>